<evidence type="ECO:0000313" key="4">
    <source>
        <dbReference type="Proteomes" id="UP000663505"/>
    </source>
</evidence>
<protein>
    <submittedName>
        <fullName evidence="3">Chorismate-binding protein</fullName>
    </submittedName>
</protein>
<reference evidence="3 4" key="1">
    <citation type="submission" date="2021-02" db="EMBL/GenBank/DDBJ databases">
        <title>Alicyclobacillus curvatus sp. nov. and Alicyclobacillus mengziensis sp. nov., two acidophilic bacteria isolated from acid mine drainage.</title>
        <authorList>
            <person name="Huang Y."/>
        </authorList>
    </citation>
    <scope>NUCLEOTIDE SEQUENCE [LARGE SCALE GENOMIC DNA]</scope>
    <source>
        <strain evidence="3 4">S30H14</strain>
    </source>
</reference>
<organism evidence="3 4">
    <name type="scientific">Alicyclobacillus mengziensis</name>
    <dbReference type="NCBI Taxonomy" id="2931921"/>
    <lineage>
        <taxon>Bacteria</taxon>
        <taxon>Bacillati</taxon>
        <taxon>Bacillota</taxon>
        <taxon>Bacilli</taxon>
        <taxon>Bacillales</taxon>
        <taxon>Alicyclobacillaceae</taxon>
        <taxon>Alicyclobacillus</taxon>
    </lineage>
</organism>
<dbReference type="Pfam" id="PF04715">
    <property type="entry name" value="Anth_synt_I_N"/>
    <property type="match status" value="1"/>
</dbReference>
<dbReference type="Pfam" id="PF00425">
    <property type="entry name" value="Chorismate_bind"/>
    <property type="match status" value="1"/>
</dbReference>
<dbReference type="KEGG" id="afx:JZ786_11240"/>
<name>A0A9X7Z8A5_9BACL</name>
<dbReference type="SUPFAM" id="SSF56322">
    <property type="entry name" value="ADC synthase"/>
    <property type="match status" value="1"/>
</dbReference>
<proteinExistence type="predicted"/>
<dbReference type="EMBL" id="CP071182">
    <property type="protein sequence ID" value="QSO49427.1"/>
    <property type="molecule type" value="Genomic_DNA"/>
</dbReference>
<dbReference type="InterPro" id="IPR006805">
    <property type="entry name" value="Anth_synth_I_N"/>
</dbReference>
<feature type="domain" description="Chorismate-utilising enzyme C-terminal" evidence="1">
    <location>
        <begin position="270"/>
        <end position="524"/>
    </location>
</feature>
<dbReference type="PRINTS" id="PR00095">
    <property type="entry name" value="ANTSNTHASEI"/>
</dbReference>
<dbReference type="AlphaFoldDB" id="A0A9X7Z8A5"/>
<dbReference type="GO" id="GO:0000162">
    <property type="term" value="P:L-tryptophan biosynthetic process"/>
    <property type="evidence" value="ECO:0007669"/>
    <property type="project" value="TreeGrafter"/>
</dbReference>
<gene>
    <name evidence="3" type="ORF">JZ786_11240</name>
</gene>
<sequence length="536" mass="58729">MTKSQVRVDHTAASGARSAAYRDPYYLYLQMIAQLGEGRAFLLDAAAEETSKYQMSLVAAVPVLEVQVKDGVTSLFAVEGLDAYLISNLSASGIAREVSTEASLIPVGMESMKVSESVVSDHPIFYSGVDPMLVLERIRQAMRELYGETEFHDAPFAAGFLGYIGYDAVHYLEKLPKTTVDDRGLPDIRLQVHAVVVQLVHSDVSIYNGISGLSSVVSEQVQRRLEEQVSSVQRLFDAPSPLNQPKILAEARSAERGSFSAAFATDDVSQTDFEQNVSRAREYIAAGDIFQVVLSKRVRAQKQRHAYVIYDELRKLNPSPYMFIAEYPDMRVFGASPEVQFRSVGGVAEMKPIAGTSKGRGKTPSEDAALADALYRNEKERAEHVMLVDLCRNDLGRVCKIGTVHVKDLMHVEAYSHLFHLVSEVTGQLREDVSVFHALLATFPAGTLSGAPKIRAMEIIDELESLRRGPYGGMIGMIDFNANANTAIVIRTLVETGEAYYVQVGAGIVADSDPTQEWLECGHKAGAVLTVLGLQK</sequence>
<dbReference type="InterPro" id="IPR019999">
    <property type="entry name" value="Anth_synth_I-like"/>
</dbReference>
<keyword evidence="4" id="KW-1185">Reference proteome</keyword>
<accession>A0A9X7Z8A5</accession>
<evidence type="ECO:0000259" key="1">
    <source>
        <dbReference type="Pfam" id="PF00425"/>
    </source>
</evidence>
<feature type="domain" description="Anthranilate synthase component I N-terminal" evidence="2">
    <location>
        <begin position="30"/>
        <end position="192"/>
    </location>
</feature>
<dbReference type="RefSeq" id="WP_206658738.1">
    <property type="nucleotide sequence ID" value="NZ_CP071182.1"/>
</dbReference>
<dbReference type="PANTHER" id="PTHR11236:SF9">
    <property type="entry name" value="ANTHRANILATE SYNTHASE COMPONENT 1"/>
    <property type="match status" value="1"/>
</dbReference>
<evidence type="ECO:0000313" key="3">
    <source>
        <dbReference type="EMBL" id="QSO49427.1"/>
    </source>
</evidence>
<dbReference type="PANTHER" id="PTHR11236">
    <property type="entry name" value="AMINOBENZOATE/ANTHRANILATE SYNTHASE"/>
    <property type="match status" value="1"/>
</dbReference>
<dbReference type="InterPro" id="IPR015890">
    <property type="entry name" value="Chorismate_C"/>
</dbReference>
<dbReference type="Gene3D" id="3.60.120.10">
    <property type="entry name" value="Anthranilate synthase"/>
    <property type="match status" value="1"/>
</dbReference>
<evidence type="ECO:0000259" key="2">
    <source>
        <dbReference type="Pfam" id="PF04715"/>
    </source>
</evidence>
<dbReference type="Proteomes" id="UP000663505">
    <property type="component" value="Chromosome"/>
</dbReference>
<dbReference type="InterPro" id="IPR005801">
    <property type="entry name" value="ADC_synthase"/>
</dbReference>